<dbReference type="AlphaFoldDB" id="A0A249MW14"/>
<dbReference type="KEGG" id="shyd:CJD35_13480"/>
<accession>A0A249MW14</accession>
<proteinExistence type="predicted"/>
<dbReference type="RefSeq" id="WP_095687111.1">
    <property type="nucleotide sequence ID" value="NZ_CP022745.1"/>
</dbReference>
<sequence length="107" mass="11902">MIVQVDVTQADREAYLAMNMLPEFDAADVRAGLWDKVTGLQAFARHRIQAVRDQADEIARLREEVKRLREPTPAMIAAGQAACEWLKDEEAATVYRAMIAAADDGGR</sequence>
<dbReference type="EMBL" id="CP022745">
    <property type="protein sequence ID" value="ASY45329.1"/>
    <property type="molecule type" value="Genomic_DNA"/>
</dbReference>
<protein>
    <submittedName>
        <fullName evidence="1">Uncharacterized protein</fullName>
    </submittedName>
</protein>
<name>A0A249MW14_SPHXE</name>
<gene>
    <name evidence="1" type="ORF">CJD35_13480</name>
</gene>
<reference evidence="1 2" key="1">
    <citation type="submission" date="2017-08" db="EMBL/GenBank/DDBJ databases">
        <title>Whole Genome Sequence of Sphingobium hydrophobicum C1: Insights into Adaption to the Electronic-waste Contaminated Sediment.</title>
        <authorList>
            <person name="Song D."/>
            <person name="Chen X."/>
            <person name="Xu M."/>
        </authorList>
    </citation>
    <scope>NUCLEOTIDE SEQUENCE [LARGE SCALE GENOMIC DNA]</scope>
    <source>
        <strain evidence="1 2">C1</strain>
    </source>
</reference>
<dbReference type="Proteomes" id="UP000217141">
    <property type="component" value="Chromosome I"/>
</dbReference>
<evidence type="ECO:0000313" key="1">
    <source>
        <dbReference type="EMBL" id="ASY45329.1"/>
    </source>
</evidence>
<organism evidence="1 2">
    <name type="scientific">Sphingobium xenophagum</name>
    <dbReference type="NCBI Taxonomy" id="121428"/>
    <lineage>
        <taxon>Bacteria</taxon>
        <taxon>Pseudomonadati</taxon>
        <taxon>Pseudomonadota</taxon>
        <taxon>Alphaproteobacteria</taxon>
        <taxon>Sphingomonadales</taxon>
        <taxon>Sphingomonadaceae</taxon>
        <taxon>Sphingobium</taxon>
    </lineage>
</organism>
<evidence type="ECO:0000313" key="2">
    <source>
        <dbReference type="Proteomes" id="UP000217141"/>
    </source>
</evidence>